<gene>
    <name evidence="2" type="ORF">GCM10007415_34550</name>
</gene>
<keyword evidence="2" id="KW-0347">Helicase</keyword>
<dbReference type="Gene3D" id="3.30.565.60">
    <property type="match status" value="1"/>
</dbReference>
<protein>
    <submittedName>
        <fullName evidence="2">ATP-dependent DNA helicase RecG</fullName>
    </submittedName>
</protein>
<name>A0A917MFE5_9SPHI</name>
<dbReference type="Proteomes" id="UP000660862">
    <property type="component" value="Unassembled WGS sequence"/>
</dbReference>
<accession>A0A917MFE5</accession>
<dbReference type="Pfam" id="PF04326">
    <property type="entry name" value="SLFN_AlbA_2"/>
    <property type="match status" value="1"/>
</dbReference>
<evidence type="ECO:0000313" key="2">
    <source>
        <dbReference type="EMBL" id="GGG96447.1"/>
    </source>
</evidence>
<keyword evidence="2" id="KW-0067">ATP-binding</keyword>
<dbReference type="PANTHER" id="PTHR30595">
    <property type="entry name" value="GLPR-RELATED TRANSCRIPTIONAL REPRESSOR"/>
    <property type="match status" value="1"/>
</dbReference>
<evidence type="ECO:0000259" key="1">
    <source>
        <dbReference type="Pfam" id="PF04326"/>
    </source>
</evidence>
<keyword evidence="2" id="KW-0547">Nucleotide-binding</keyword>
<dbReference type="EMBL" id="BMER01000004">
    <property type="protein sequence ID" value="GGG96447.1"/>
    <property type="molecule type" value="Genomic_DNA"/>
</dbReference>
<dbReference type="InterPro" id="IPR007421">
    <property type="entry name" value="Schlafen_AlbA_2_dom"/>
</dbReference>
<organism evidence="2 3">
    <name type="scientific">Parapedobacter pyrenivorans</name>
    <dbReference type="NCBI Taxonomy" id="1305674"/>
    <lineage>
        <taxon>Bacteria</taxon>
        <taxon>Pseudomonadati</taxon>
        <taxon>Bacteroidota</taxon>
        <taxon>Sphingobacteriia</taxon>
        <taxon>Sphingobacteriales</taxon>
        <taxon>Sphingobacteriaceae</taxon>
        <taxon>Parapedobacter</taxon>
    </lineage>
</organism>
<dbReference type="InterPro" id="IPR038461">
    <property type="entry name" value="Schlafen_AlbA_2_dom_sf"/>
</dbReference>
<dbReference type="InterPro" id="IPR038475">
    <property type="entry name" value="RecG_C_sf"/>
</dbReference>
<reference evidence="2" key="1">
    <citation type="journal article" date="2014" name="Int. J. Syst. Evol. Microbiol.">
        <title>Complete genome sequence of Corynebacterium casei LMG S-19264T (=DSM 44701T), isolated from a smear-ripened cheese.</title>
        <authorList>
            <consortium name="US DOE Joint Genome Institute (JGI-PGF)"/>
            <person name="Walter F."/>
            <person name="Albersmeier A."/>
            <person name="Kalinowski J."/>
            <person name="Ruckert C."/>
        </authorList>
    </citation>
    <scope>NUCLEOTIDE SEQUENCE</scope>
    <source>
        <strain evidence="2">CGMCC 1.12195</strain>
    </source>
</reference>
<sequence length="570" mass="63990">MTIEQLKRLRESEDNIEFKEAKRNFPYNGGSHREQSSRRKCVLGYITALSNEGGGMLVLGMADQLPHLVVGTDFAVGKIGETADDIYSRLQMRVVIEELFEGDKRIVVFHVPSRPVGKLMKFEGVPLMRVGDSLRNMSDEEMFKVLSESEPDFSATFCTGVTISDLDDEAMEILKAQYAQKQQNPAFRSLSNLHALNDLGLIIDGKVTYAGLILLGKRDVIQRYLPQAKIILEYRNQESQIPFDWREEICDPLFIAIDRAWQLIHSRNSLDHHSVGPYIFDIQVFDELVIREGLLNSVTHRDYRLTSEVVVKQYPRKLVINNPGGFPKGVSIENLLSVSSTPRSRLIADVLLKTGLVERSGQGVDKIFALTLQQGKPMPDYSYSDPFQVSLVLDHRVINGNFRQFCQLAAEQLDEGEHLGVYEIMTLVVVRDGLSIRPEYTSSLERLVALGLVARVGSNKSKRYVLGGLYEALTAESAKVGNYTAHEIGIIANLFKNKDDTNRMGAIVDTFGTSYTREQVKFLVEKLVSDGVLVKEGRGNTTSYRLAPQFFSNEGNLEGEIYSHLETAHS</sequence>
<dbReference type="Pfam" id="PF13749">
    <property type="entry name" value="HATPase_c_4"/>
    <property type="match status" value="1"/>
</dbReference>
<dbReference type="Gene3D" id="3.30.950.30">
    <property type="entry name" value="Schlafen, AAA domain"/>
    <property type="match status" value="1"/>
</dbReference>
<dbReference type="GO" id="GO:0004386">
    <property type="term" value="F:helicase activity"/>
    <property type="evidence" value="ECO:0007669"/>
    <property type="project" value="UniProtKB-KW"/>
</dbReference>
<reference evidence="2" key="2">
    <citation type="submission" date="2020-09" db="EMBL/GenBank/DDBJ databases">
        <authorList>
            <person name="Sun Q."/>
            <person name="Zhou Y."/>
        </authorList>
    </citation>
    <scope>NUCLEOTIDE SEQUENCE</scope>
    <source>
        <strain evidence="2">CGMCC 1.12195</strain>
    </source>
</reference>
<keyword evidence="3" id="KW-1185">Reference proteome</keyword>
<comment type="caution">
    <text evidence="2">The sequence shown here is derived from an EMBL/GenBank/DDBJ whole genome shotgun (WGS) entry which is preliminary data.</text>
</comment>
<evidence type="ECO:0000313" key="3">
    <source>
        <dbReference type="Proteomes" id="UP000660862"/>
    </source>
</evidence>
<keyword evidence="2" id="KW-0378">Hydrolase</keyword>
<dbReference type="RefSeq" id="WP_188507339.1">
    <property type="nucleotide sequence ID" value="NZ_BMER01000004.1"/>
</dbReference>
<dbReference type="AlphaFoldDB" id="A0A917MFE5"/>
<dbReference type="PANTHER" id="PTHR30595:SF6">
    <property type="entry name" value="SCHLAFEN ALBA-2 DOMAIN-CONTAINING PROTEIN"/>
    <property type="match status" value="1"/>
</dbReference>
<feature type="domain" description="Schlafen AlbA-2" evidence="1">
    <location>
        <begin position="15"/>
        <end position="137"/>
    </location>
</feature>
<proteinExistence type="predicted"/>